<dbReference type="RefSeq" id="WP_120274023.1">
    <property type="nucleotide sequence ID" value="NZ_RAPN01000001.1"/>
</dbReference>
<dbReference type="Proteomes" id="UP000283387">
    <property type="component" value="Unassembled WGS sequence"/>
</dbReference>
<sequence>MKTIKLFFIAMLATAMLAGCGDDDEGDSNPANYFKVDGKTYELKVGYLQNWGTDEGYYEGYNLDLVLVSDGFSFDMESYELTGIGDAVYFEMFTTESTGLDAGEYEYSSTEPYPTGSFDYGEYYVGFDIETEDYESYGYFTAGTVTVSKSGSTYQISFSCTTSTGKKVTGYFKGILTSLDYDLYGTANRAAKKISFAKN</sequence>
<accession>A0A419WBJ2</accession>
<keyword evidence="1" id="KW-0732">Signal</keyword>
<dbReference type="EMBL" id="RAPN01000001">
    <property type="protein sequence ID" value="RKD92851.1"/>
    <property type="molecule type" value="Genomic_DNA"/>
</dbReference>
<comment type="caution">
    <text evidence="2">The sequence shown here is derived from an EMBL/GenBank/DDBJ whole genome shotgun (WGS) entry which is preliminary data.</text>
</comment>
<feature type="chain" id="PRO_5019215098" description="Lipoprotein" evidence="1">
    <location>
        <begin position="19"/>
        <end position="199"/>
    </location>
</feature>
<dbReference type="OrthoDB" id="1452263at2"/>
<organism evidence="2 3">
    <name type="scientific">Mangrovibacterium diazotrophicum</name>
    <dbReference type="NCBI Taxonomy" id="1261403"/>
    <lineage>
        <taxon>Bacteria</taxon>
        <taxon>Pseudomonadati</taxon>
        <taxon>Bacteroidota</taxon>
        <taxon>Bacteroidia</taxon>
        <taxon>Marinilabiliales</taxon>
        <taxon>Prolixibacteraceae</taxon>
        <taxon>Mangrovibacterium</taxon>
    </lineage>
</organism>
<evidence type="ECO:0000313" key="2">
    <source>
        <dbReference type="EMBL" id="RKD92851.1"/>
    </source>
</evidence>
<keyword evidence="3" id="KW-1185">Reference proteome</keyword>
<dbReference type="AlphaFoldDB" id="A0A419WBJ2"/>
<feature type="signal peptide" evidence="1">
    <location>
        <begin position="1"/>
        <end position="18"/>
    </location>
</feature>
<name>A0A419WBJ2_9BACT</name>
<evidence type="ECO:0000256" key="1">
    <source>
        <dbReference type="SAM" id="SignalP"/>
    </source>
</evidence>
<evidence type="ECO:0008006" key="4">
    <source>
        <dbReference type="Google" id="ProtNLM"/>
    </source>
</evidence>
<evidence type="ECO:0000313" key="3">
    <source>
        <dbReference type="Proteomes" id="UP000283387"/>
    </source>
</evidence>
<gene>
    <name evidence="2" type="ORF">BC643_3228</name>
</gene>
<protein>
    <recommendedName>
        <fullName evidence="4">Lipoprotein</fullName>
    </recommendedName>
</protein>
<dbReference type="PROSITE" id="PS51257">
    <property type="entry name" value="PROKAR_LIPOPROTEIN"/>
    <property type="match status" value="1"/>
</dbReference>
<reference evidence="2 3" key="1">
    <citation type="submission" date="2018-09" db="EMBL/GenBank/DDBJ databases">
        <title>Genomic Encyclopedia of Archaeal and Bacterial Type Strains, Phase II (KMG-II): from individual species to whole genera.</title>
        <authorList>
            <person name="Goeker M."/>
        </authorList>
    </citation>
    <scope>NUCLEOTIDE SEQUENCE [LARGE SCALE GENOMIC DNA]</scope>
    <source>
        <strain evidence="2 3">DSM 27148</strain>
    </source>
</reference>
<proteinExistence type="predicted"/>